<sequence>MKITVEKSKKNMLLYALAIASFLIFSLYAYVSVTNTADLFDLNVEIFPVSTPVKMGDRTSLQVLVYDKDNLAREDVKVEIELFPENKIGEPIKEHFVHIENGLYETNVQFFQWGNWDATVTVKNRNSQFVKNSKIFVQR</sequence>
<keyword evidence="1" id="KW-0812">Transmembrane</keyword>
<dbReference type="RefSeq" id="WP_071315915.1">
    <property type="nucleotide sequence ID" value="NZ_CP063356.2"/>
</dbReference>
<dbReference type="AlphaFoldDB" id="A0A1S2ME80"/>
<evidence type="ECO:0000313" key="2">
    <source>
        <dbReference type="EMBL" id="OIJ22854.1"/>
    </source>
</evidence>
<protein>
    <recommendedName>
        <fullName evidence="5">YtkA-like domain-containing protein</fullName>
    </recommendedName>
</protein>
<accession>A0A1S2ME80</accession>
<evidence type="ECO:0008006" key="5">
    <source>
        <dbReference type="Google" id="ProtNLM"/>
    </source>
</evidence>
<reference evidence="2 4" key="1">
    <citation type="submission" date="2016-10" db="EMBL/GenBank/DDBJ databases">
        <title>Draft genome sequences of four alkaliphilic bacteria belonging to the Anaerobacillus genus.</title>
        <authorList>
            <person name="Bassil N.M."/>
            <person name="Lloyd J.R."/>
        </authorList>
    </citation>
    <scope>NUCLEOTIDE SEQUENCE [LARGE SCALE GENOMIC DNA]</scope>
    <source>
        <strain evidence="2 4">NB2006</strain>
    </source>
</reference>
<dbReference type="Proteomes" id="UP000180175">
    <property type="component" value="Chromosome"/>
</dbReference>
<gene>
    <name evidence="3" type="ORF">AWH56_002235</name>
    <name evidence="2" type="ORF">AWH56_04090</name>
</gene>
<organism evidence="2 4">
    <name type="scientific">Anaerobacillus isosaccharinicus</name>
    <dbReference type="NCBI Taxonomy" id="1532552"/>
    <lineage>
        <taxon>Bacteria</taxon>
        <taxon>Bacillati</taxon>
        <taxon>Bacillota</taxon>
        <taxon>Bacilli</taxon>
        <taxon>Bacillales</taxon>
        <taxon>Bacillaceae</taxon>
        <taxon>Anaerobacillus</taxon>
    </lineage>
</organism>
<keyword evidence="4" id="KW-1185">Reference proteome</keyword>
<reference evidence="3" key="4">
    <citation type="submission" date="2020-10" db="EMBL/GenBank/DDBJ databases">
        <authorList>
            <person name="Bassil N.M."/>
            <person name="Lloyd J.R."/>
        </authorList>
    </citation>
    <scope>NUCLEOTIDE SEQUENCE</scope>
    <source>
        <strain evidence="3">NB2006</strain>
    </source>
</reference>
<dbReference type="EMBL" id="CP063356">
    <property type="protein sequence ID" value="QOY36520.1"/>
    <property type="molecule type" value="Genomic_DNA"/>
</dbReference>
<reference evidence="3 4" key="2">
    <citation type="journal article" date="2017" name="Genome Announc.">
        <title>Draft Genome Sequences of Four Alkaliphilic Bacteria Belonging to the Anaerobacillus Genus.</title>
        <authorList>
            <person name="Bassil N.M."/>
            <person name="Lloyd J.R."/>
        </authorList>
    </citation>
    <scope>NUCLEOTIDE SEQUENCE [LARGE SCALE GENOMIC DNA]</scope>
    <source>
        <strain evidence="3 4">NB2006</strain>
    </source>
</reference>
<dbReference type="EMBL" id="LQXD01000019">
    <property type="protein sequence ID" value="OIJ22854.1"/>
    <property type="molecule type" value="Genomic_DNA"/>
</dbReference>
<dbReference type="KEGG" id="aia:AWH56_002235"/>
<evidence type="ECO:0000256" key="1">
    <source>
        <dbReference type="SAM" id="Phobius"/>
    </source>
</evidence>
<feature type="transmembrane region" description="Helical" evidence="1">
    <location>
        <begin position="12"/>
        <end position="31"/>
    </location>
</feature>
<evidence type="ECO:0000313" key="4">
    <source>
        <dbReference type="Proteomes" id="UP000180175"/>
    </source>
</evidence>
<reference evidence="3 4" key="3">
    <citation type="journal article" date="2019" name="Int. J. Syst. Evol. Microbiol.">
        <title>Anaerobacillus isosaccharinicus sp. nov., an alkaliphilic bacterium which degrades isosaccharinic acid.</title>
        <authorList>
            <person name="Bassil N.M."/>
            <person name="Lloyd J.R."/>
        </authorList>
    </citation>
    <scope>NUCLEOTIDE SEQUENCE [LARGE SCALE GENOMIC DNA]</scope>
    <source>
        <strain evidence="3 4">NB2006</strain>
    </source>
</reference>
<dbReference type="OrthoDB" id="2972966at2"/>
<name>A0A1S2ME80_9BACI</name>
<proteinExistence type="predicted"/>
<evidence type="ECO:0000313" key="3">
    <source>
        <dbReference type="EMBL" id="QOY36520.1"/>
    </source>
</evidence>
<keyword evidence="1" id="KW-0472">Membrane</keyword>
<keyword evidence="1" id="KW-1133">Transmembrane helix</keyword>